<dbReference type="EMBL" id="JRYR02000004">
    <property type="protein sequence ID" value="OHX63798.1"/>
    <property type="molecule type" value="Genomic_DNA"/>
</dbReference>
<dbReference type="InterPro" id="IPR000801">
    <property type="entry name" value="Esterase-like"/>
</dbReference>
<dbReference type="PANTHER" id="PTHR40841">
    <property type="entry name" value="SIDEROPHORE TRIACETYLFUSARININE C ESTERASE"/>
    <property type="match status" value="1"/>
</dbReference>
<comment type="similarity">
    <text evidence="1">Belongs to the esterase D family.</text>
</comment>
<dbReference type="InterPro" id="IPR052558">
    <property type="entry name" value="Siderophore_Hydrolase_D"/>
</dbReference>
<dbReference type="Pfam" id="PF00756">
    <property type="entry name" value="Esterase"/>
    <property type="match status" value="1"/>
</dbReference>
<keyword evidence="4" id="KW-1185">Reference proteome</keyword>
<gene>
    <name evidence="3" type="ORF">NH26_24810</name>
</gene>
<reference evidence="3 4" key="1">
    <citation type="journal article" date="2012" name="Int. J. Syst. Evol. Microbiol.">
        <title>Flammeovirga pacifica sp. nov., isolated from deep-sea sediment.</title>
        <authorList>
            <person name="Xu H."/>
            <person name="Fu Y."/>
            <person name="Yang N."/>
            <person name="Ding Z."/>
            <person name="Lai Q."/>
            <person name="Zeng R."/>
        </authorList>
    </citation>
    <scope>NUCLEOTIDE SEQUENCE [LARGE SCALE GENOMIC DNA]</scope>
    <source>
        <strain evidence="4">DSM 24597 / LMG 26175 / WPAGA1</strain>
    </source>
</reference>
<protein>
    <recommendedName>
        <fullName evidence="5">Esterase</fullName>
    </recommendedName>
</protein>
<dbReference type="Gene3D" id="3.40.50.1820">
    <property type="entry name" value="alpha/beta hydrolase"/>
    <property type="match status" value="1"/>
</dbReference>
<evidence type="ECO:0000256" key="1">
    <source>
        <dbReference type="ARBA" id="ARBA00005622"/>
    </source>
</evidence>
<dbReference type="STRING" id="915059.NH26_24810"/>
<organism evidence="3 4">
    <name type="scientific">Flammeovirga pacifica</name>
    <dbReference type="NCBI Taxonomy" id="915059"/>
    <lineage>
        <taxon>Bacteria</taxon>
        <taxon>Pseudomonadati</taxon>
        <taxon>Bacteroidota</taxon>
        <taxon>Cytophagia</taxon>
        <taxon>Cytophagales</taxon>
        <taxon>Flammeovirgaceae</taxon>
        <taxon>Flammeovirga</taxon>
    </lineage>
</organism>
<proteinExistence type="inferred from homology"/>
<name>A0A1S1YRY3_FLAPC</name>
<accession>A0A1S1YRY3</accession>
<evidence type="ECO:0008006" key="5">
    <source>
        <dbReference type="Google" id="ProtNLM"/>
    </source>
</evidence>
<comment type="caution">
    <text evidence="3">The sequence shown here is derived from an EMBL/GenBank/DDBJ whole genome shotgun (WGS) entry which is preliminary data.</text>
</comment>
<keyword evidence="2" id="KW-0378">Hydrolase</keyword>
<dbReference type="InterPro" id="IPR029058">
    <property type="entry name" value="AB_hydrolase_fold"/>
</dbReference>
<dbReference type="GO" id="GO:0016788">
    <property type="term" value="F:hydrolase activity, acting on ester bonds"/>
    <property type="evidence" value="ECO:0007669"/>
    <property type="project" value="TreeGrafter"/>
</dbReference>
<dbReference type="AlphaFoldDB" id="A0A1S1YRY3"/>
<dbReference type="SUPFAM" id="SSF53474">
    <property type="entry name" value="alpha/beta-Hydrolases"/>
    <property type="match status" value="1"/>
</dbReference>
<evidence type="ECO:0000313" key="4">
    <source>
        <dbReference type="Proteomes" id="UP000179797"/>
    </source>
</evidence>
<evidence type="ECO:0000256" key="2">
    <source>
        <dbReference type="ARBA" id="ARBA00022801"/>
    </source>
</evidence>
<dbReference type="OrthoDB" id="9784036at2"/>
<dbReference type="Proteomes" id="UP000179797">
    <property type="component" value="Unassembled WGS sequence"/>
</dbReference>
<sequence length="275" mass="31626">MKTSLLLIITFFFGVNCYAQNNLEYLKFGKKLMVYSEIMNDSMECWIRTPEKFEKANPKMDSISLLVLLDGDEYFKISSDILEIYEWSDKAPLTMIVALPSTVASRWKYYTPSTSTYTGKDPKDSVLYANSGQFTTYEKAIKDELFPSLEKQYDVEFNSKTIFGHSNGGLGALSFYTSGEEVFDNYIIASPAILWDNYYLLNHIPTEEKLNKIYLTLGTNGWDYSLKSYAKLNELMKHNPNYKFQVNAQESHATNGLRSLLDGLIYVNKKENKIQ</sequence>
<dbReference type="RefSeq" id="WP_044228079.1">
    <property type="nucleotide sequence ID" value="NZ_JRYR02000004.1"/>
</dbReference>
<dbReference type="PANTHER" id="PTHR40841:SF2">
    <property type="entry name" value="SIDEROPHORE-DEGRADING ESTERASE (EUROFUNG)"/>
    <property type="match status" value="1"/>
</dbReference>
<evidence type="ECO:0000313" key="3">
    <source>
        <dbReference type="EMBL" id="OHX63798.1"/>
    </source>
</evidence>